<accession>A0ABT4W5S3</accession>
<keyword evidence="2" id="KW-1185">Reference proteome</keyword>
<dbReference type="EMBL" id="JAQIIO010000023">
    <property type="protein sequence ID" value="MDA5095877.1"/>
    <property type="molecule type" value="Genomic_DNA"/>
</dbReference>
<dbReference type="RefSeq" id="WP_271055589.1">
    <property type="nucleotide sequence ID" value="NZ_JAQIIO010000023.1"/>
</dbReference>
<proteinExistence type="predicted"/>
<comment type="caution">
    <text evidence="1">The sequence shown here is derived from an EMBL/GenBank/DDBJ whole genome shotgun (WGS) entry which is preliminary data.</text>
</comment>
<dbReference type="Proteomes" id="UP001528040">
    <property type="component" value="Unassembled WGS sequence"/>
</dbReference>
<evidence type="ECO:0008006" key="3">
    <source>
        <dbReference type="Google" id="ProtNLM"/>
    </source>
</evidence>
<name>A0ABT4W5S3_9RHOB</name>
<evidence type="ECO:0000313" key="1">
    <source>
        <dbReference type="EMBL" id="MDA5095877.1"/>
    </source>
</evidence>
<sequence length="129" mass="13672">MKELIFASLFRLIAIVIFGGLIGGAGFPDTAEAHAATPWEPGIASGEVQAVTHPSAADIETGHCHPGLDCFTVAALPFSANLPGVPSVGKSRIRFAALEPDGWIPTFDIPPPRKIILVPKLKKSRHIED</sequence>
<reference evidence="1 2" key="1">
    <citation type="submission" date="2023-01" db="EMBL/GenBank/DDBJ databases">
        <authorList>
            <person name="Yoon J.-W."/>
        </authorList>
    </citation>
    <scope>NUCLEOTIDE SEQUENCE [LARGE SCALE GENOMIC DNA]</scope>
    <source>
        <strain evidence="1 2">KMU-50</strain>
    </source>
</reference>
<protein>
    <recommendedName>
        <fullName evidence="3">DUF2946 domain-containing protein</fullName>
    </recommendedName>
</protein>
<organism evidence="1 2">
    <name type="scientific">Aliiroseovarius salicola</name>
    <dbReference type="NCBI Taxonomy" id="3009082"/>
    <lineage>
        <taxon>Bacteria</taxon>
        <taxon>Pseudomonadati</taxon>
        <taxon>Pseudomonadota</taxon>
        <taxon>Alphaproteobacteria</taxon>
        <taxon>Rhodobacterales</taxon>
        <taxon>Paracoccaceae</taxon>
        <taxon>Aliiroseovarius</taxon>
    </lineage>
</organism>
<gene>
    <name evidence="1" type="ORF">O2N63_17440</name>
</gene>
<evidence type="ECO:0000313" key="2">
    <source>
        <dbReference type="Proteomes" id="UP001528040"/>
    </source>
</evidence>